<reference evidence="1" key="1">
    <citation type="submission" date="2022-01" db="EMBL/GenBank/DDBJ databases">
        <authorList>
            <person name="King R."/>
        </authorList>
    </citation>
    <scope>NUCLEOTIDE SEQUENCE</scope>
</reference>
<organism evidence="1 2">
    <name type="scientific">Diabrotica balteata</name>
    <name type="common">Banded cucumber beetle</name>
    <dbReference type="NCBI Taxonomy" id="107213"/>
    <lineage>
        <taxon>Eukaryota</taxon>
        <taxon>Metazoa</taxon>
        <taxon>Ecdysozoa</taxon>
        <taxon>Arthropoda</taxon>
        <taxon>Hexapoda</taxon>
        <taxon>Insecta</taxon>
        <taxon>Pterygota</taxon>
        <taxon>Neoptera</taxon>
        <taxon>Endopterygota</taxon>
        <taxon>Coleoptera</taxon>
        <taxon>Polyphaga</taxon>
        <taxon>Cucujiformia</taxon>
        <taxon>Chrysomeloidea</taxon>
        <taxon>Chrysomelidae</taxon>
        <taxon>Galerucinae</taxon>
        <taxon>Diabroticina</taxon>
        <taxon>Diabroticites</taxon>
        <taxon>Diabrotica</taxon>
    </lineage>
</organism>
<accession>A0A9N9TG74</accession>
<dbReference type="AlphaFoldDB" id="A0A9N9TG74"/>
<dbReference type="Proteomes" id="UP001153709">
    <property type="component" value="Chromosome 9"/>
</dbReference>
<dbReference type="EMBL" id="OU898284">
    <property type="protein sequence ID" value="CAG9840850.1"/>
    <property type="molecule type" value="Genomic_DNA"/>
</dbReference>
<name>A0A9N9TG74_DIABA</name>
<sequence>MEVKQEFNEFRCKDEIDNEGRDSLFDTFKIEINEEPKRESTNDTFEFLVLKEDPIKTEKVEYEDKLILCDEKGTNEKNKYKKPIIKLQDLVPGQRNKILSAKIILSRFGEAVLLELEANVTFLPQRVTTEYKPFVEYFEPGK</sequence>
<gene>
    <name evidence="1" type="ORF">DIABBA_LOCUS13470</name>
</gene>
<proteinExistence type="predicted"/>
<keyword evidence="2" id="KW-1185">Reference proteome</keyword>
<dbReference type="OrthoDB" id="6784066at2759"/>
<protein>
    <submittedName>
        <fullName evidence="1">Uncharacterized protein</fullName>
    </submittedName>
</protein>
<evidence type="ECO:0000313" key="1">
    <source>
        <dbReference type="EMBL" id="CAG9840850.1"/>
    </source>
</evidence>
<evidence type="ECO:0000313" key="2">
    <source>
        <dbReference type="Proteomes" id="UP001153709"/>
    </source>
</evidence>